<proteinExistence type="predicted"/>
<organism evidence="1 2">
    <name type="scientific">Puccinia sorghi</name>
    <dbReference type="NCBI Taxonomy" id="27349"/>
    <lineage>
        <taxon>Eukaryota</taxon>
        <taxon>Fungi</taxon>
        <taxon>Dikarya</taxon>
        <taxon>Basidiomycota</taxon>
        <taxon>Pucciniomycotina</taxon>
        <taxon>Pucciniomycetes</taxon>
        <taxon>Pucciniales</taxon>
        <taxon>Pucciniaceae</taxon>
        <taxon>Puccinia</taxon>
    </lineage>
</organism>
<keyword evidence="2" id="KW-1185">Reference proteome</keyword>
<evidence type="ECO:0000313" key="2">
    <source>
        <dbReference type="Proteomes" id="UP000037035"/>
    </source>
</evidence>
<dbReference type="EMBL" id="LAVV01010763">
    <property type="protein sequence ID" value="KNZ48612.1"/>
    <property type="molecule type" value="Genomic_DNA"/>
</dbReference>
<gene>
    <name evidence="1" type="ORF">VP01_553g10</name>
</gene>
<protein>
    <submittedName>
        <fullName evidence="1">Uncharacterized protein</fullName>
    </submittedName>
</protein>
<name>A0A0L6UJZ4_9BASI</name>
<dbReference type="Proteomes" id="UP000037035">
    <property type="component" value="Unassembled WGS sequence"/>
</dbReference>
<evidence type="ECO:0000313" key="1">
    <source>
        <dbReference type="EMBL" id="KNZ48612.1"/>
    </source>
</evidence>
<dbReference type="AlphaFoldDB" id="A0A0L6UJZ4"/>
<reference evidence="1 2" key="1">
    <citation type="submission" date="2015-08" db="EMBL/GenBank/DDBJ databases">
        <title>Next Generation Sequencing and Analysis of the Genome of Puccinia sorghi L Schw, the Causal Agent of Maize Common Rust.</title>
        <authorList>
            <person name="Rochi L."/>
            <person name="Burguener G."/>
            <person name="Darino M."/>
            <person name="Turjanski A."/>
            <person name="Kreff E."/>
            <person name="Dieguez M.J."/>
            <person name="Sacco F."/>
        </authorList>
    </citation>
    <scope>NUCLEOTIDE SEQUENCE [LARGE SCALE GENOMIC DNA]</scope>
    <source>
        <strain evidence="1 2">RO10H11247</strain>
    </source>
</reference>
<dbReference type="VEuPathDB" id="FungiDB:VP01_553g10"/>
<sequence length="33" mass="3923">MREFWGLDLEQKIVFVDESSFNLHSGKAFEYSL</sequence>
<comment type="caution">
    <text evidence="1">The sequence shown here is derived from an EMBL/GenBank/DDBJ whole genome shotgun (WGS) entry which is preliminary data.</text>
</comment>
<accession>A0A0L6UJZ4</accession>